<evidence type="ECO:0000313" key="2">
    <source>
        <dbReference type="Proteomes" id="UP000632125"/>
    </source>
</evidence>
<dbReference type="EMBL" id="JACXIY010000074">
    <property type="protein sequence ID" value="MBD2872983.1"/>
    <property type="molecule type" value="Genomic_DNA"/>
</dbReference>
<accession>A0A927CRU3</accession>
<dbReference type="Proteomes" id="UP000632125">
    <property type="component" value="Unassembled WGS sequence"/>
</dbReference>
<reference evidence="1" key="1">
    <citation type="submission" date="2020-09" db="EMBL/GenBank/DDBJ databases">
        <title>A novel bacterium of genus Paenibacillus, isolated from South China Sea.</title>
        <authorList>
            <person name="Huang H."/>
            <person name="Mo K."/>
            <person name="Hu Y."/>
        </authorList>
    </citation>
    <scope>NUCLEOTIDE SEQUENCE</scope>
    <source>
        <strain evidence="1">IB182493</strain>
    </source>
</reference>
<dbReference type="AlphaFoldDB" id="A0A927CRU3"/>
<sequence>MLFERLIKAGCDSFRQLKRMGDFSQQFVKVTYCPDKRKRLTLRTNR</sequence>
<dbReference type="RefSeq" id="WP_190868205.1">
    <property type="nucleotide sequence ID" value="NZ_JACXIY010000074.1"/>
</dbReference>
<comment type="caution">
    <text evidence="1">The sequence shown here is derived from an EMBL/GenBank/DDBJ whole genome shotgun (WGS) entry which is preliminary data.</text>
</comment>
<keyword evidence="2" id="KW-1185">Reference proteome</keyword>
<proteinExistence type="predicted"/>
<gene>
    <name evidence="1" type="ORF">IDH41_30930</name>
</gene>
<organism evidence="1 2">
    <name type="scientific">Paenibacillus arenilitoris</name>
    <dbReference type="NCBI Taxonomy" id="2772299"/>
    <lineage>
        <taxon>Bacteria</taxon>
        <taxon>Bacillati</taxon>
        <taxon>Bacillota</taxon>
        <taxon>Bacilli</taxon>
        <taxon>Bacillales</taxon>
        <taxon>Paenibacillaceae</taxon>
        <taxon>Paenibacillus</taxon>
    </lineage>
</organism>
<evidence type="ECO:0000313" key="1">
    <source>
        <dbReference type="EMBL" id="MBD2872983.1"/>
    </source>
</evidence>
<protein>
    <submittedName>
        <fullName evidence="1">Uncharacterized protein</fullName>
    </submittedName>
</protein>
<name>A0A927CRU3_9BACL</name>